<comment type="caution">
    <text evidence="10">The sequence shown here is derived from an EMBL/GenBank/DDBJ whole genome shotgun (WGS) entry which is preliminary data.</text>
</comment>
<protein>
    <recommendedName>
        <fullName evidence="8">Bcr/CflA family efflux transporter</fullName>
    </recommendedName>
</protein>
<dbReference type="PANTHER" id="PTHR23502:SF132">
    <property type="entry name" value="POLYAMINE TRANSPORTER 2-RELATED"/>
    <property type="match status" value="1"/>
</dbReference>
<feature type="transmembrane region" description="Helical" evidence="8">
    <location>
        <begin position="96"/>
        <end position="117"/>
    </location>
</feature>
<keyword evidence="3 8" id="KW-0813">Transport</keyword>
<dbReference type="InterPro" id="IPR036259">
    <property type="entry name" value="MFS_trans_sf"/>
</dbReference>
<feature type="transmembrane region" description="Helical" evidence="8">
    <location>
        <begin position="302"/>
        <end position="323"/>
    </location>
</feature>
<evidence type="ECO:0000256" key="3">
    <source>
        <dbReference type="ARBA" id="ARBA00022448"/>
    </source>
</evidence>
<dbReference type="InterPro" id="IPR005829">
    <property type="entry name" value="Sugar_transporter_CS"/>
</dbReference>
<dbReference type="PANTHER" id="PTHR23502">
    <property type="entry name" value="MAJOR FACILITATOR SUPERFAMILY"/>
    <property type="match status" value="1"/>
</dbReference>
<feature type="transmembrane region" description="Helical" evidence="8">
    <location>
        <begin position="160"/>
        <end position="179"/>
    </location>
</feature>
<evidence type="ECO:0000259" key="9">
    <source>
        <dbReference type="PROSITE" id="PS50850"/>
    </source>
</evidence>
<keyword evidence="6 8" id="KW-1133">Transmembrane helix</keyword>
<name>A0A833CAV3_9FIRM</name>
<evidence type="ECO:0000256" key="2">
    <source>
        <dbReference type="ARBA" id="ARBA00006236"/>
    </source>
</evidence>
<dbReference type="Pfam" id="PF07690">
    <property type="entry name" value="MFS_1"/>
    <property type="match status" value="1"/>
</dbReference>
<dbReference type="CDD" id="cd17320">
    <property type="entry name" value="MFS_MdfA_MDR_like"/>
    <property type="match status" value="1"/>
</dbReference>
<evidence type="ECO:0000256" key="7">
    <source>
        <dbReference type="ARBA" id="ARBA00023136"/>
    </source>
</evidence>
<feature type="transmembrane region" description="Helical" evidence="8">
    <location>
        <begin position="245"/>
        <end position="263"/>
    </location>
</feature>
<dbReference type="AlphaFoldDB" id="A0A833CAV3"/>
<dbReference type="GO" id="GO:1990961">
    <property type="term" value="P:xenobiotic detoxification by transmembrane export across the plasma membrane"/>
    <property type="evidence" value="ECO:0007669"/>
    <property type="project" value="InterPro"/>
</dbReference>
<dbReference type="InterPro" id="IPR004812">
    <property type="entry name" value="Efflux_drug-R_Bcr/CmlA"/>
</dbReference>
<evidence type="ECO:0000256" key="4">
    <source>
        <dbReference type="ARBA" id="ARBA00022475"/>
    </source>
</evidence>
<comment type="caution">
    <text evidence="8">Lacks conserved residue(s) required for the propagation of feature annotation.</text>
</comment>
<dbReference type="GO" id="GO:0005886">
    <property type="term" value="C:plasma membrane"/>
    <property type="evidence" value="ECO:0007669"/>
    <property type="project" value="UniProtKB-SubCell"/>
</dbReference>
<comment type="subcellular location">
    <subcellularLocation>
        <location evidence="1 8">Cell membrane</location>
        <topology evidence="1 8">Multi-pass membrane protein</topology>
    </subcellularLocation>
</comment>
<dbReference type="SUPFAM" id="SSF103473">
    <property type="entry name" value="MFS general substrate transporter"/>
    <property type="match status" value="1"/>
</dbReference>
<feature type="transmembrane region" description="Helical" evidence="8">
    <location>
        <begin position="275"/>
        <end position="296"/>
    </location>
</feature>
<keyword evidence="5 8" id="KW-0812">Transmembrane</keyword>
<feature type="transmembrane region" description="Helical" evidence="8">
    <location>
        <begin position="212"/>
        <end position="233"/>
    </location>
</feature>
<evidence type="ECO:0000313" key="10">
    <source>
        <dbReference type="EMBL" id="KAB1478560.1"/>
    </source>
</evidence>
<evidence type="ECO:0000256" key="8">
    <source>
        <dbReference type="RuleBase" id="RU365088"/>
    </source>
</evidence>
<dbReference type="GO" id="GO:0042910">
    <property type="term" value="F:xenobiotic transmembrane transporter activity"/>
    <property type="evidence" value="ECO:0007669"/>
    <property type="project" value="InterPro"/>
</dbReference>
<dbReference type="EMBL" id="WBKH01000005">
    <property type="protein sequence ID" value="KAB1478560.1"/>
    <property type="molecule type" value="Genomic_DNA"/>
</dbReference>
<gene>
    <name evidence="10" type="ORF">F8R14_05190</name>
</gene>
<feature type="domain" description="Major facilitator superfamily (MFS) profile" evidence="9">
    <location>
        <begin position="5"/>
        <end position="390"/>
    </location>
</feature>
<dbReference type="Proteomes" id="UP000434554">
    <property type="component" value="Unassembled WGS sequence"/>
</dbReference>
<evidence type="ECO:0000256" key="1">
    <source>
        <dbReference type="ARBA" id="ARBA00004651"/>
    </source>
</evidence>
<proteinExistence type="inferred from homology"/>
<dbReference type="InterPro" id="IPR020846">
    <property type="entry name" value="MFS_dom"/>
</dbReference>
<dbReference type="PROSITE" id="PS00216">
    <property type="entry name" value="SUGAR_TRANSPORT_1"/>
    <property type="match status" value="1"/>
</dbReference>
<reference evidence="10 11" key="1">
    <citation type="submission" date="2019-09" db="EMBL/GenBank/DDBJ databases">
        <title>Draft genome sequence of 3 type strains from the CCUG.</title>
        <authorList>
            <person name="Pineiro-Iglesias B."/>
            <person name="Tunovic T."/>
            <person name="Unosson C."/>
            <person name="Inganas E."/>
            <person name="Ohlen M."/>
            <person name="Cardew S."/>
            <person name="Jensie-Markopoulos S."/>
            <person name="Salva-Serra F."/>
            <person name="Jaen-Luchoro D."/>
            <person name="Karlsson R."/>
            <person name="Svensson-Stadler L."/>
            <person name="Chun J."/>
            <person name="Moore E."/>
        </authorList>
    </citation>
    <scope>NUCLEOTIDE SEQUENCE [LARGE SCALE GENOMIC DNA]</scope>
    <source>
        <strain evidence="10 11">CCUG 65427</strain>
    </source>
</reference>
<dbReference type="InterPro" id="IPR011701">
    <property type="entry name" value="MFS"/>
</dbReference>
<evidence type="ECO:0000313" key="11">
    <source>
        <dbReference type="Proteomes" id="UP000434554"/>
    </source>
</evidence>
<dbReference type="Gene3D" id="1.20.1720.10">
    <property type="entry name" value="Multidrug resistance protein D"/>
    <property type="match status" value="1"/>
</dbReference>
<feature type="transmembrane region" description="Helical" evidence="8">
    <location>
        <begin position="335"/>
        <end position="358"/>
    </location>
</feature>
<sequence>MNTFVIVLVAFMAAIGPLSTDIYLPGLPTIARDLGTTASGGQLSLTTCLIGLALGQVLIGPWSDGVGRRKPVMVSFIGFAIASFLCGTAATLTEFLVWRFVQGVAGAGCIVLSRSIASDTHKGNELTRFIALLVLITSVVPIAGPVIGGLILQYWNWEAIFLLLTACGIIGAVWSMAVLPETLPVERRLQGGLKESVRNMSALWNNRNYRGYFLVQGFASMGLFGYIGASPFIMEGLYGFTPTEFSIFFGVGSGCLALGAQIFGRISKSLGERTVLWWGNVGGAILGLILLVIAAIEPQSPWFIMIALAFVIFSCGCTLPLSFSSGMNAHKGMAGSASGWLGVISFLAGAVASPLVGIGGGHSMWPIAVLVVGEHVASLLSMKAFTTESD</sequence>
<evidence type="ECO:0000256" key="6">
    <source>
        <dbReference type="ARBA" id="ARBA00022989"/>
    </source>
</evidence>
<feature type="transmembrane region" description="Helical" evidence="8">
    <location>
        <begin position="44"/>
        <end position="60"/>
    </location>
</feature>
<comment type="similarity">
    <text evidence="2 8">Belongs to the major facilitator superfamily. Bcr/CmlA family.</text>
</comment>
<dbReference type="RefSeq" id="WP_127007176.1">
    <property type="nucleotide sequence ID" value="NZ_DAWCUT010000001.1"/>
</dbReference>
<feature type="transmembrane region" description="Helical" evidence="8">
    <location>
        <begin position="72"/>
        <end position="90"/>
    </location>
</feature>
<accession>A0A833CAV3</accession>
<dbReference type="NCBIfam" id="TIGR00710">
    <property type="entry name" value="efflux_Bcr_CflA"/>
    <property type="match status" value="1"/>
</dbReference>
<keyword evidence="4 8" id="KW-1003">Cell membrane</keyword>
<dbReference type="GeneID" id="83054425"/>
<keyword evidence="7 8" id="KW-0472">Membrane</keyword>
<dbReference type="PROSITE" id="PS50850">
    <property type="entry name" value="MFS"/>
    <property type="match status" value="1"/>
</dbReference>
<organism evidence="10 11">
    <name type="scientific">Veillonella seminalis</name>
    <dbReference type="NCBI Taxonomy" id="1502943"/>
    <lineage>
        <taxon>Bacteria</taxon>
        <taxon>Bacillati</taxon>
        <taxon>Bacillota</taxon>
        <taxon>Negativicutes</taxon>
        <taxon>Veillonellales</taxon>
        <taxon>Veillonellaceae</taxon>
        <taxon>Veillonella</taxon>
    </lineage>
</organism>
<evidence type="ECO:0000256" key="5">
    <source>
        <dbReference type="ARBA" id="ARBA00022692"/>
    </source>
</evidence>
<feature type="transmembrane region" description="Helical" evidence="8">
    <location>
        <begin position="129"/>
        <end position="154"/>
    </location>
</feature>